<dbReference type="InterPro" id="IPR001810">
    <property type="entry name" value="F-box_dom"/>
</dbReference>
<evidence type="ECO:0000259" key="1">
    <source>
        <dbReference type="PROSITE" id="PS50181"/>
    </source>
</evidence>
<name>A0A2T2NXJ1_CORCC</name>
<dbReference type="EMBL" id="KZ678132">
    <property type="protein sequence ID" value="PSN69996.1"/>
    <property type="molecule type" value="Genomic_DNA"/>
</dbReference>
<protein>
    <recommendedName>
        <fullName evidence="1">F-box domain-containing protein</fullName>
    </recommendedName>
</protein>
<dbReference type="SUPFAM" id="SSF81383">
    <property type="entry name" value="F-box domain"/>
    <property type="match status" value="1"/>
</dbReference>
<evidence type="ECO:0000313" key="3">
    <source>
        <dbReference type="Proteomes" id="UP000240883"/>
    </source>
</evidence>
<dbReference type="SMART" id="SM00256">
    <property type="entry name" value="FBOX"/>
    <property type="match status" value="1"/>
</dbReference>
<dbReference type="Proteomes" id="UP000240883">
    <property type="component" value="Unassembled WGS sequence"/>
</dbReference>
<dbReference type="Gene3D" id="1.20.1280.50">
    <property type="match status" value="1"/>
</dbReference>
<organism evidence="2 3">
    <name type="scientific">Corynespora cassiicola Philippines</name>
    <dbReference type="NCBI Taxonomy" id="1448308"/>
    <lineage>
        <taxon>Eukaryota</taxon>
        <taxon>Fungi</taxon>
        <taxon>Dikarya</taxon>
        <taxon>Ascomycota</taxon>
        <taxon>Pezizomycotina</taxon>
        <taxon>Dothideomycetes</taxon>
        <taxon>Pleosporomycetidae</taxon>
        <taxon>Pleosporales</taxon>
        <taxon>Corynesporascaceae</taxon>
        <taxon>Corynespora</taxon>
    </lineage>
</organism>
<dbReference type="InterPro" id="IPR036047">
    <property type="entry name" value="F-box-like_dom_sf"/>
</dbReference>
<dbReference type="Pfam" id="PF12937">
    <property type="entry name" value="F-box-like"/>
    <property type="match status" value="1"/>
</dbReference>
<accession>A0A2T2NXJ1</accession>
<sequence>MSRSLLSIPPEILVHILAFLPVQSLLRFSQTCQFSHSIATSSLHTLNLGIHPTRVAGIISRLGSTQYPRPRDSRSAFALLNPSHSASHRQPRQHHEIDYAEDEGLLENPYKVSVLIPDAQEFNYQTLQSFHNALTKSVLIRHGGTLRNLELSLWTLTVPIAKALASLSAVRTLSIRIQDFPNVRAAVPRRWIAQQRVEEREAWDVLADNAAFAPRLEALRIEGGEMDTQQLSRLLRESRWCRELWLCSCNRVEEEVWSFLGTESGREGRAGLRLQILGIMHCGGVLGEEALNVIGTMKELQFLSLQGCHGMVHSDDIETRNQDEWKIPECIPPLPRIEPADGSTYIEVDPAYMD</sequence>
<dbReference type="PROSITE" id="PS50181">
    <property type="entry name" value="FBOX"/>
    <property type="match status" value="1"/>
</dbReference>
<keyword evidence="3" id="KW-1185">Reference proteome</keyword>
<feature type="domain" description="F-box" evidence="1">
    <location>
        <begin position="2"/>
        <end position="48"/>
    </location>
</feature>
<dbReference type="AlphaFoldDB" id="A0A2T2NXJ1"/>
<dbReference type="SUPFAM" id="SSF52047">
    <property type="entry name" value="RNI-like"/>
    <property type="match status" value="1"/>
</dbReference>
<reference evidence="2 3" key="1">
    <citation type="journal article" date="2018" name="Front. Microbiol.">
        <title>Genome-Wide Analysis of Corynespora cassiicola Leaf Fall Disease Putative Effectors.</title>
        <authorList>
            <person name="Lopez D."/>
            <person name="Ribeiro S."/>
            <person name="Label P."/>
            <person name="Fumanal B."/>
            <person name="Venisse J.S."/>
            <person name="Kohler A."/>
            <person name="de Oliveira R.R."/>
            <person name="Labutti K."/>
            <person name="Lipzen A."/>
            <person name="Lail K."/>
            <person name="Bauer D."/>
            <person name="Ohm R.A."/>
            <person name="Barry K.W."/>
            <person name="Spatafora J."/>
            <person name="Grigoriev I.V."/>
            <person name="Martin F.M."/>
            <person name="Pujade-Renaud V."/>
        </authorList>
    </citation>
    <scope>NUCLEOTIDE SEQUENCE [LARGE SCALE GENOMIC DNA]</scope>
    <source>
        <strain evidence="2 3">Philippines</strain>
    </source>
</reference>
<proteinExistence type="predicted"/>
<gene>
    <name evidence="2" type="ORF">BS50DRAFT_302265</name>
</gene>
<dbReference type="OrthoDB" id="5425556at2759"/>
<evidence type="ECO:0000313" key="2">
    <source>
        <dbReference type="EMBL" id="PSN69996.1"/>
    </source>
</evidence>